<dbReference type="InterPro" id="IPR016181">
    <property type="entry name" value="Acyl_CoA_acyltransferase"/>
</dbReference>
<dbReference type="EMBL" id="AP028127">
    <property type="protein sequence ID" value="BEH91442.1"/>
    <property type="molecule type" value="Genomic_DNA"/>
</dbReference>
<evidence type="ECO:0000313" key="3">
    <source>
        <dbReference type="Proteomes" id="UP001432099"/>
    </source>
</evidence>
<dbReference type="Gene3D" id="3.40.630.30">
    <property type="match status" value="1"/>
</dbReference>
<sequence length="186" mass="22055">MKHIGTCPLHTPRLYLRRFEVSDAQMVFNNWSSDEEVAKFVAWAPHENVEMTQRILESWERAYQLKDTYQWAIVDRENQEVIGSISLFQFHRRGRKFYCELGYCLAKNYWNKGLATEAAHCVLSFAFFDVGVDVVTAKYDVLNKASERVMQKIGMTRDKYIRRAVLTERRGWVDCETYFILKKDFK</sequence>
<dbReference type="Pfam" id="PF13302">
    <property type="entry name" value="Acetyltransf_3"/>
    <property type="match status" value="1"/>
</dbReference>
<dbReference type="PANTHER" id="PTHR43792">
    <property type="entry name" value="GNAT FAMILY, PUTATIVE (AFU_ORTHOLOGUE AFUA_3G00765)-RELATED-RELATED"/>
    <property type="match status" value="1"/>
</dbReference>
<organism evidence="2 3">
    <name type="scientific">Turicibacter faecis</name>
    <dbReference type="NCBI Taxonomy" id="2963365"/>
    <lineage>
        <taxon>Bacteria</taxon>
        <taxon>Bacillati</taxon>
        <taxon>Bacillota</taxon>
        <taxon>Erysipelotrichia</taxon>
        <taxon>Erysipelotrichales</taxon>
        <taxon>Turicibacteraceae</taxon>
        <taxon>Turicibacter</taxon>
    </lineage>
</organism>
<evidence type="ECO:0000313" key="2">
    <source>
        <dbReference type="EMBL" id="BEH91442.1"/>
    </source>
</evidence>
<gene>
    <name evidence="2" type="ORF">T23_15440</name>
</gene>
<evidence type="ECO:0000259" key="1">
    <source>
        <dbReference type="PROSITE" id="PS51186"/>
    </source>
</evidence>
<keyword evidence="3" id="KW-1185">Reference proteome</keyword>
<protein>
    <submittedName>
        <fullName evidence="2">GNAT family acetyltransferase</fullName>
    </submittedName>
</protein>
<dbReference type="RefSeq" id="WP_161831584.1">
    <property type="nucleotide sequence ID" value="NZ_AP028127.1"/>
</dbReference>
<reference evidence="2" key="1">
    <citation type="journal article" date="2024" name="Int. J. Syst. Evol. Microbiol.">
        <title>Turicibacter faecis sp. nov., isolated from faeces of heart failure mouse model.</title>
        <authorList>
            <person name="Imamura Y."/>
            <person name="Motooka D."/>
            <person name="Nakajima Y."/>
            <person name="Ito S."/>
            <person name="Kitakaze M."/>
            <person name="Iida T."/>
            <person name="Nakamura S."/>
        </authorList>
    </citation>
    <scope>NUCLEOTIDE SEQUENCE</scope>
    <source>
        <strain evidence="2">TC023</strain>
    </source>
</reference>
<feature type="domain" description="N-acetyltransferase" evidence="1">
    <location>
        <begin position="26"/>
        <end position="184"/>
    </location>
</feature>
<proteinExistence type="predicted"/>
<dbReference type="InterPro" id="IPR000182">
    <property type="entry name" value="GNAT_dom"/>
</dbReference>
<dbReference type="SUPFAM" id="SSF55729">
    <property type="entry name" value="Acyl-CoA N-acyltransferases (Nat)"/>
    <property type="match status" value="1"/>
</dbReference>
<dbReference type="Proteomes" id="UP001432099">
    <property type="component" value="Chromosome"/>
</dbReference>
<dbReference type="InterPro" id="IPR051531">
    <property type="entry name" value="N-acetyltransferase"/>
</dbReference>
<name>A0ABN6ZC36_9FIRM</name>
<accession>A0ABN6ZC36</accession>
<dbReference type="PROSITE" id="PS51186">
    <property type="entry name" value="GNAT"/>
    <property type="match status" value="1"/>
</dbReference>